<keyword evidence="1" id="KW-0812">Transmembrane</keyword>
<dbReference type="EMBL" id="BMDI01000002">
    <property type="protein sequence ID" value="GGI19924.1"/>
    <property type="molecule type" value="Genomic_DNA"/>
</dbReference>
<keyword evidence="3" id="KW-1185">Reference proteome</keyword>
<evidence type="ECO:0000256" key="1">
    <source>
        <dbReference type="SAM" id="Phobius"/>
    </source>
</evidence>
<feature type="transmembrane region" description="Helical" evidence="1">
    <location>
        <begin position="46"/>
        <end position="65"/>
    </location>
</feature>
<dbReference type="InterPro" id="IPR019253">
    <property type="entry name" value="DUF2244_TM"/>
</dbReference>
<organism evidence="2 3">
    <name type="scientific">Oxalicibacterium faecigallinarum</name>
    <dbReference type="NCBI Taxonomy" id="573741"/>
    <lineage>
        <taxon>Bacteria</taxon>
        <taxon>Pseudomonadati</taxon>
        <taxon>Pseudomonadota</taxon>
        <taxon>Betaproteobacteria</taxon>
        <taxon>Burkholderiales</taxon>
        <taxon>Oxalobacteraceae</taxon>
        <taxon>Oxalicibacterium</taxon>
    </lineage>
</organism>
<keyword evidence="1" id="KW-1133">Transmembrane helix</keyword>
<accession>A0A8J3F3V7</accession>
<dbReference type="Pfam" id="PF10003">
    <property type="entry name" value="DUF2244"/>
    <property type="match status" value="1"/>
</dbReference>
<evidence type="ECO:0000313" key="3">
    <source>
        <dbReference type="Proteomes" id="UP000642180"/>
    </source>
</evidence>
<protein>
    <recommendedName>
        <fullName evidence="4">DUF2244 domain-containing protein</fullName>
    </recommendedName>
</protein>
<reference evidence="3" key="1">
    <citation type="journal article" date="2019" name="Int. J. Syst. Evol. Microbiol.">
        <title>The Global Catalogue of Microorganisms (GCM) 10K type strain sequencing project: providing services to taxonomists for standard genome sequencing and annotation.</title>
        <authorList>
            <consortium name="The Broad Institute Genomics Platform"/>
            <consortium name="The Broad Institute Genome Sequencing Center for Infectious Disease"/>
            <person name="Wu L."/>
            <person name="Ma J."/>
        </authorList>
    </citation>
    <scope>NUCLEOTIDE SEQUENCE [LARGE SCALE GENOMIC DNA]</scope>
    <source>
        <strain evidence="3">CCM 2767</strain>
    </source>
</reference>
<feature type="transmembrane region" description="Helical" evidence="1">
    <location>
        <begin position="21"/>
        <end position="40"/>
    </location>
</feature>
<name>A0A8J3F3V7_9BURK</name>
<evidence type="ECO:0000313" key="2">
    <source>
        <dbReference type="EMBL" id="GGI19924.1"/>
    </source>
</evidence>
<dbReference type="Proteomes" id="UP000642180">
    <property type="component" value="Unassembled WGS sequence"/>
</dbReference>
<sequence length="151" mass="17447">MVASREWLFKRNCSISPQQLVQVYGLLCAVSLAISVFFIIRGTWIILGFSILEQAAVAYAFIYYARHASDREQLVLHDGFLIVEVVQAEKVRQVRLMRRQMAIRFMVHTRLIGLESAGICVEVGRFLTEKKRRAFMHELRQELRMTSTPGN</sequence>
<keyword evidence="1" id="KW-0472">Membrane</keyword>
<dbReference type="AlphaFoldDB" id="A0A8J3F3V7"/>
<comment type="caution">
    <text evidence="2">The sequence shown here is derived from an EMBL/GenBank/DDBJ whole genome shotgun (WGS) entry which is preliminary data.</text>
</comment>
<proteinExistence type="predicted"/>
<gene>
    <name evidence="2" type="ORF">GCM10008066_21460</name>
</gene>
<evidence type="ECO:0008006" key="4">
    <source>
        <dbReference type="Google" id="ProtNLM"/>
    </source>
</evidence>